<feature type="coiled-coil region" evidence="6">
    <location>
        <begin position="366"/>
        <end position="407"/>
    </location>
</feature>
<dbReference type="GO" id="GO:0003677">
    <property type="term" value="F:DNA binding"/>
    <property type="evidence" value="ECO:0007669"/>
    <property type="project" value="UniProtKB-KW"/>
</dbReference>
<evidence type="ECO:0000313" key="9">
    <source>
        <dbReference type="EMBL" id="KAL2743438.1"/>
    </source>
</evidence>
<comment type="similarity">
    <text evidence="2">Belongs to the GCF family.</text>
</comment>
<dbReference type="Proteomes" id="UP001607303">
    <property type="component" value="Unassembled WGS sequence"/>
</dbReference>
<reference evidence="9 10" key="1">
    <citation type="journal article" date="2024" name="Ann. Entomol. Soc. Am.">
        <title>Genomic analyses of the southern and eastern yellowjacket wasps (Hymenoptera: Vespidae) reveal evolutionary signatures of social life.</title>
        <authorList>
            <person name="Catto M.A."/>
            <person name="Caine P.B."/>
            <person name="Orr S.E."/>
            <person name="Hunt B.G."/>
            <person name="Goodisman M.A.D."/>
        </authorList>
    </citation>
    <scope>NUCLEOTIDE SEQUENCE [LARGE SCALE GENOMIC DNA]</scope>
    <source>
        <strain evidence="9">232</strain>
        <tissue evidence="9">Head and thorax</tissue>
    </source>
</reference>
<feature type="compositionally biased region" description="Acidic residues" evidence="7">
    <location>
        <begin position="281"/>
        <end position="292"/>
    </location>
</feature>
<evidence type="ECO:0000256" key="7">
    <source>
        <dbReference type="SAM" id="MobiDB-lite"/>
    </source>
</evidence>
<dbReference type="PROSITE" id="PS51211">
    <property type="entry name" value="VITELLOGENIN"/>
    <property type="match status" value="1"/>
</dbReference>
<dbReference type="GO" id="GO:0005634">
    <property type="term" value="C:nucleus"/>
    <property type="evidence" value="ECO:0007669"/>
    <property type="project" value="UniProtKB-SubCell"/>
</dbReference>
<dbReference type="Gene3D" id="1.25.10.20">
    <property type="entry name" value="Vitellinogen, superhelical"/>
    <property type="match status" value="1"/>
</dbReference>
<evidence type="ECO:0000259" key="8">
    <source>
        <dbReference type="PROSITE" id="PS51211"/>
    </source>
</evidence>
<dbReference type="SUPFAM" id="SSF48431">
    <property type="entry name" value="Lipovitellin-phosvitin complex, superhelical domain"/>
    <property type="match status" value="1"/>
</dbReference>
<keyword evidence="6" id="KW-0175">Coiled coil</keyword>
<dbReference type="PANTHER" id="PTHR12214">
    <property type="entry name" value="GC-RICH SEQUENCE DNA-BINDING FACTOR"/>
    <property type="match status" value="1"/>
</dbReference>
<proteinExistence type="inferred from homology"/>
<feature type="region of interest" description="Disordered" evidence="7">
    <location>
        <begin position="35"/>
        <end position="68"/>
    </location>
</feature>
<keyword evidence="9" id="KW-0238">DNA-binding</keyword>
<evidence type="ECO:0000256" key="2">
    <source>
        <dbReference type="ARBA" id="ARBA00010801"/>
    </source>
</evidence>
<dbReference type="InterPro" id="IPR015255">
    <property type="entry name" value="Vitellinogen_open_b-sht"/>
</dbReference>
<dbReference type="InterPro" id="IPR015819">
    <property type="entry name" value="Lipid_transp_b-sht_shell"/>
</dbReference>
<comment type="caution">
    <text evidence="5">Lacks conserved residue(s) required for the propagation of feature annotation.</text>
</comment>
<feature type="compositionally biased region" description="Basic and acidic residues" evidence="7">
    <location>
        <begin position="227"/>
        <end position="268"/>
    </location>
</feature>
<comment type="subcellular location">
    <subcellularLocation>
        <location evidence="1">Nucleus</location>
    </subcellularLocation>
</comment>
<name>A0ABD2CEF1_VESMC</name>
<dbReference type="InterPro" id="IPR001747">
    <property type="entry name" value="Vitellogenin_N"/>
</dbReference>
<evidence type="ECO:0000256" key="1">
    <source>
        <dbReference type="ARBA" id="ARBA00004123"/>
    </source>
</evidence>
<gene>
    <name evidence="9" type="ORF">V1477_008927</name>
</gene>
<dbReference type="Pfam" id="PF01347">
    <property type="entry name" value="Vitellogenin_N"/>
    <property type="match status" value="1"/>
</dbReference>
<dbReference type="PANTHER" id="PTHR12214:SF0">
    <property type="entry name" value="LD29489P"/>
    <property type="match status" value="1"/>
</dbReference>
<accession>A0ABD2CEF1</accession>
<evidence type="ECO:0000313" key="10">
    <source>
        <dbReference type="Proteomes" id="UP001607303"/>
    </source>
</evidence>
<evidence type="ECO:0000256" key="3">
    <source>
        <dbReference type="ARBA" id="ARBA00022729"/>
    </source>
</evidence>
<dbReference type="EMBL" id="JAYRBN010000056">
    <property type="protein sequence ID" value="KAL2743438.1"/>
    <property type="molecule type" value="Genomic_DNA"/>
</dbReference>
<keyword evidence="10" id="KW-1185">Reference proteome</keyword>
<dbReference type="SMART" id="SM01169">
    <property type="entry name" value="DUF1943"/>
    <property type="match status" value="1"/>
</dbReference>
<protein>
    <submittedName>
        <fullName evidence="9">GC-rich sequence DNA-binding factor</fullName>
    </submittedName>
</protein>
<comment type="caution">
    <text evidence="9">The sequence shown here is derived from an EMBL/GenBank/DDBJ whole genome shotgun (WGS) entry which is preliminary data.</text>
</comment>
<feature type="domain" description="Vitellogenin" evidence="8">
    <location>
        <begin position="836"/>
        <end position="1442"/>
    </location>
</feature>
<dbReference type="InterPro" id="IPR015816">
    <property type="entry name" value="Vitellinogen_b-sht_N"/>
</dbReference>
<evidence type="ECO:0000256" key="6">
    <source>
        <dbReference type="SAM" id="Coils"/>
    </source>
</evidence>
<dbReference type="InterPro" id="IPR012890">
    <property type="entry name" value="GCFC2-like"/>
</dbReference>
<evidence type="ECO:0000256" key="5">
    <source>
        <dbReference type="PROSITE-ProRule" id="PRU00557"/>
    </source>
</evidence>
<sequence>MYVCIGQVKISGWLATTIAVLTMSLFNKPKRNIRRRPFNDEDEDNENRMEIEDTQPVKVKAKKKDKPKQTLLSFGEELEEADDGEVFKVKKSSRSKKLMKQLDHERRKKKGEEKMQVDSEQANMSIKQEKDLEIKTDDLVVKIKNTGPLILNGRAALAAGKDDYTSDEEDESRSHKFRKNTDKADTMKILLESGCIPDAAMIHAARKRRQKARELGTDYIPLDEPSDEKGKSRLIREEDHDRSDDDSQDRIDMTVNTEARDKEKRREAFLASQVSNKISAEESENENEEEEWEAQQIRKGVTGAQIAAAHQDSMIQQQFSLGLNVNQMVAPGVPLEMVMMPAPPPPPTIQPPDPTKVVPITPQEVINKMRARLDNLREVHSRHQLDQHQLEQELEQTVKELDEGEARAPQLAQRFRYYQELRGYVTDLVECLDEKLPLVIGLEQRWLDLYGERSIELMERRRQDTRDQAEEITTAARGQAIRRGPEVEARIRRVTEREGRRARRRRARELAPTLPKHIDGMSSDDEVTEQQNLAFKQAKEEIDREGKEIFSDVMDDYCTLRGILTKLELWRETDIDAYMEAYVSLCIPKILSPLIRLQLITWNPIMESADIERTKWYNTLLLYALDKKETEDSLKRDPDVRLVPLTVEKVVIPKLTAIVEKIWDPMSTSQTLRLVGTVNRLIRDYPNLNDTSKPLESLFNAILEKVKAAVENDVFIPIFPKQILDNRHQFFQRQFAMAVKLLRNLLSWQGLLGDAQLKNLALGSLLNRYLLAGLRVSSAPDALFKANMIMSTLPRAWLQGETIEHLRMFATLIQQLSEQLDQANPAHNIQSIYGLFTPEKEYRYLYNATSSSGVLLPSSATSSWGLNGILVIQARENVAVMQFQSLKMNIWNGKIGEKGEDIDINESAEDLLMPFEVTYKMGLVENFTIQNEPVWVTNIKRSIINHYGQCNIEYVVSSENDNEKIIRKSLDPRTCIGQPFRFWTNVPRMQCPHSEQDPILKSSERLYYVRHNNTVQDILYINATGGIYVQPFQSFGEAHFYFSRQNFQLITVQDTVNQISLYNPHTVTLQHELPEEDLTQGRGVLDKDSIFKVIGNLLDRLSQTLETPGLDTETNNLHNTTISILLYYLGMLDRTDLEIAYNNISGTSYKEETIRNMFLEALPQIGSKDSALFIFDLIQSHKVSDIIAIQLLTQLPFHIRKPDVQLLITLRPLLSLEREISTEIQNTAILSYGTLIYKICLVYCSYEILDDYVRFYLDKFTESTEYEKKMIWLEGLANIQLGRVVEFLESIASGKNAESRHFRVLAAWASLPSAPLRPEIIYPVYWPMLVNKTEHLEMRIAALTLLIVSNPTPSRLISLYWYMKTEPNLHLYNYFYTTLKSMEQTTGSIAAQFTRVLRKPSNNKLLLTGNYLFDYKDTYRKFGAMLHGIVIANPATNIPETMYVTLNNYGSGTTINHVSLYIKAEGLLHSLSTYLENPTQVKDILNQYKLDRKEIAPVHLEIIAQVQQKTVLCLHLNHTNIAKIVQYLASLPDNIYQIYQNTEFHINQQRINIPITMESVQVTDMGTNVRLSMTATSLFSMRGNFIHSDIGRNNHVILRTSIHGSEIIENYNPLVDLWHAAERAQSIHGYLPINITIGLDERPFITYNTPGEHFKMGVVAHVRTVTHIRGTKTQTKLKAICPNCPISYTVRRELPINKLKTINLFEFEFPELGGKVLTKLFDCESAISREKVITDILSSHQANYQIWPGMKIVLAAVHLLDYFTYVPPKGSCGLTVYVEPFDALVQTQVKFEYVKNNRHHMISLTNRELNSQRVLYQWNLAALYDTTSWISDSLKIKATKITSDEKIMKFCIEADREMDWEWDFLNVNPPSPSKLKLVLVWGPSDTAKGKCSGSSIILNLVGEVSKTQVEESQKEKWPYDQCRKELKKRNYVPYTDTCYEASKELSILRKYQFFLNYENLPEPLSKIVWKLRAVYELFGGNSNYTNNSGQFLLSAVFPKNSDSTELELDSNKVTIQYDSNFIENFLIRTRIHRYMDSVLFHSFFSTCIIEPNIVRSIYNTTIVFNSHKNILLLGQCYDDNPRFALRASKNNVIDVFITDETGTIKIIQYFNGGRVYNATSHVPLEKHVFQKFGSKWIKLRDESVDILFPNILLFMHWTQKQVLLLFPTYLTEFSCGICTVNSSITNNFYEEL</sequence>
<dbReference type="InterPro" id="IPR011030">
    <property type="entry name" value="Lipovitellin_superhlx_dom"/>
</dbReference>
<dbReference type="SMART" id="SM00638">
    <property type="entry name" value="LPD_N"/>
    <property type="match status" value="1"/>
</dbReference>
<feature type="region of interest" description="Disordered" evidence="7">
    <location>
        <begin position="215"/>
        <end position="292"/>
    </location>
</feature>
<feature type="region of interest" description="Disordered" evidence="7">
    <location>
        <begin position="94"/>
        <end position="122"/>
    </location>
</feature>
<keyword evidence="4" id="KW-0539">Nucleus</keyword>
<feature type="compositionally biased region" description="Basic and acidic residues" evidence="7">
    <location>
        <begin position="100"/>
        <end position="117"/>
    </location>
</feature>
<evidence type="ECO:0000256" key="4">
    <source>
        <dbReference type="ARBA" id="ARBA00023242"/>
    </source>
</evidence>
<keyword evidence="3" id="KW-0732">Signal</keyword>
<dbReference type="Gene3D" id="2.30.230.10">
    <property type="entry name" value="Lipovitellin, beta-sheet shell regions, chain A"/>
    <property type="match status" value="2"/>
</dbReference>
<organism evidence="9 10">
    <name type="scientific">Vespula maculifrons</name>
    <name type="common">Eastern yellow jacket</name>
    <name type="synonym">Wasp</name>
    <dbReference type="NCBI Taxonomy" id="7453"/>
    <lineage>
        <taxon>Eukaryota</taxon>
        <taxon>Metazoa</taxon>
        <taxon>Ecdysozoa</taxon>
        <taxon>Arthropoda</taxon>
        <taxon>Hexapoda</taxon>
        <taxon>Insecta</taxon>
        <taxon>Pterygota</taxon>
        <taxon>Neoptera</taxon>
        <taxon>Endopterygota</taxon>
        <taxon>Hymenoptera</taxon>
        <taxon>Apocrita</taxon>
        <taxon>Aculeata</taxon>
        <taxon>Vespoidea</taxon>
        <taxon>Vespidae</taxon>
        <taxon>Vespinae</taxon>
        <taxon>Vespula</taxon>
    </lineage>
</organism>
<dbReference type="Pfam" id="PF07842">
    <property type="entry name" value="GCFC"/>
    <property type="match status" value="1"/>
</dbReference>
<dbReference type="InterPro" id="IPR022783">
    <property type="entry name" value="GCFC_dom"/>
</dbReference>
<dbReference type="SUPFAM" id="SSF56968">
    <property type="entry name" value="Lipovitellin-phosvitin complex, beta-sheet shell regions"/>
    <property type="match status" value="2"/>
</dbReference>